<dbReference type="InParanoid" id="F4R4R0"/>
<dbReference type="InterPro" id="IPR036908">
    <property type="entry name" value="RlpA-like_sf"/>
</dbReference>
<protein>
    <recommendedName>
        <fullName evidence="4">RlpA-like protein double-psi beta-barrel domain-containing protein</fullName>
    </recommendedName>
</protein>
<feature type="signal peptide" evidence="3">
    <location>
        <begin position="1"/>
        <end position="23"/>
    </location>
</feature>
<dbReference type="SUPFAM" id="SSF50685">
    <property type="entry name" value="Barwin-like endoglucanases"/>
    <property type="match status" value="1"/>
</dbReference>
<dbReference type="KEGG" id="mlr:MELLADRAFT_76387"/>
<evidence type="ECO:0000313" key="6">
    <source>
        <dbReference type="Proteomes" id="UP000001072"/>
    </source>
</evidence>
<sequence length="448" mass="47074">MVMSILTLVPFIWIAALTLPSEARTLPTSVKLHRRFTFVAHAPPQDWSTDSLEDYDQYHFRFLSIGCHQKKTIDDKFFEACCHPRMKSDDLSKIPVQCHLSPQSMLAAHNYILKSTNYRGEISSGVGTPVYVTNGTVEPMKPTENRSASEPPTPDQLKDLLQAQKKVQILNEQYKSQGNGTSSALAAPVVTDHSTQDMSSSENSSSQDMSPSDNSSSKMATAPTVSKALLKDATNVPISNLTSQTEKATDAVAKQVSDDAAAQKAAAEAAAKKLADDAASQQAAAAAAAQKAASDAAAKKAADDAATASKQKSDDASTKKSSDDSASTQHDASSAGSLSGVSQVFGSDGDAKGTYFYQEGAAGACGNVNSDNTPLVALPTDMYAEGKHCGKQVMIKNTANGKTVIAKVQDMCPGCPSSTSLDLSTGAYDALGSQATGVLPIQWGFVQS</sequence>
<evidence type="ECO:0000256" key="3">
    <source>
        <dbReference type="SAM" id="SignalP"/>
    </source>
</evidence>
<dbReference type="eggNOG" id="ENOG502S3R6">
    <property type="taxonomic scope" value="Eukaryota"/>
</dbReference>
<dbReference type="CDD" id="cd22191">
    <property type="entry name" value="DPBB_RlpA_EXP_N-like"/>
    <property type="match status" value="1"/>
</dbReference>
<reference evidence="6" key="1">
    <citation type="journal article" date="2011" name="Proc. Natl. Acad. Sci. U.S.A.">
        <title>Obligate biotrophy features unraveled by the genomic analysis of rust fungi.</title>
        <authorList>
            <person name="Duplessis S."/>
            <person name="Cuomo C.A."/>
            <person name="Lin Y.-C."/>
            <person name="Aerts A."/>
            <person name="Tisserant E."/>
            <person name="Veneault-Fourrey C."/>
            <person name="Joly D.L."/>
            <person name="Hacquard S."/>
            <person name="Amselem J."/>
            <person name="Cantarel B.L."/>
            <person name="Chiu R."/>
            <person name="Coutinho P.M."/>
            <person name="Feau N."/>
            <person name="Field M."/>
            <person name="Frey P."/>
            <person name="Gelhaye E."/>
            <person name="Goldberg J."/>
            <person name="Grabherr M.G."/>
            <person name="Kodira C.D."/>
            <person name="Kohler A."/>
            <person name="Kuees U."/>
            <person name="Lindquist E.A."/>
            <person name="Lucas S.M."/>
            <person name="Mago R."/>
            <person name="Mauceli E."/>
            <person name="Morin E."/>
            <person name="Murat C."/>
            <person name="Pangilinan J.L."/>
            <person name="Park R."/>
            <person name="Pearson M."/>
            <person name="Quesneville H."/>
            <person name="Rouhier N."/>
            <person name="Sakthikumar S."/>
            <person name="Salamov A.A."/>
            <person name="Schmutz J."/>
            <person name="Selles B."/>
            <person name="Shapiro H."/>
            <person name="Tanguay P."/>
            <person name="Tuskan G.A."/>
            <person name="Henrissat B."/>
            <person name="Van de Peer Y."/>
            <person name="Rouze P."/>
            <person name="Ellis J.G."/>
            <person name="Dodds P.N."/>
            <person name="Schein J.E."/>
            <person name="Zhong S."/>
            <person name="Hamelin R.C."/>
            <person name="Grigoriev I.V."/>
            <person name="Szabo L.J."/>
            <person name="Martin F."/>
        </authorList>
    </citation>
    <scope>NUCLEOTIDE SEQUENCE [LARGE SCALE GENOMIC DNA]</scope>
    <source>
        <strain evidence="6">98AG31 / pathotype 3-4-7</strain>
    </source>
</reference>
<feature type="compositionally biased region" description="Basic and acidic residues" evidence="2">
    <location>
        <begin position="311"/>
        <end position="323"/>
    </location>
</feature>
<keyword evidence="1 3" id="KW-0732">Signal</keyword>
<evidence type="ECO:0000256" key="2">
    <source>
        <dbReference type="SAM" id="MobiDB-lite"/>
    </source>
</evidence>
<evidence type="ECO:0000256" key="1">
    <source>
        <dbReference type="ARBA" id="ARBA00022729"/>
    </source>
</evidence>
<dbReference type="RefSeq" id="XP_007403893.1">
    <property type="nucleotide sequence ID" value="XM_007403831.1"/>
</dbReference>
<gene>
    <name evidence="5" type="ORF">MELLADRAFT_76387</name>
</gene>
<evidence type="ECO:0000313" key="5">
    <source>
        <dbReference type="EMBL" id="EGG12955.1"/>
    </source>
</evidence>
<dbReference type="Proteomes" id="UP000001072">
    <property type="component" value="Unassembled WGS sequence"/>
</dbReference>
<dbReference type="Gene3D" id="2.40.40.10">
    <property type="entry name" value="RlpA-like domain"/>
    <property type="match status" value="1"/>
</dbReference>
<dbReference type="InterPro" id="IPR009009">
    <property type="entry name" value="RlpA-like_DPBB"/>
</dbReference>
<dbReference type="STRING" id="747676.F4R4R0"/>
<dbReference type="OrthoDB" id="406505at2759"/>
<dbReference type="PANTHER" id="PTHR31836">
    <property type="match status" value="1"/>
</dbReference>
<feature type="compositionally biased region" description="Polar residues" evidence="2">
    <location>
        <begin position="330"/>
        <end position="340"/>
    </location>
</feature>
<evidence type="ECO:0000259" key="4">
    <source>
        <dbReference type="Pfam" id="PF03330"/>
    </source>
</evidence>
<dbReference type="GeneID" id="18932779"/>
<dbReference type="PANTHER" id="PTHR31836:SF25">
    <property type="entry name" value="RLPA-LIKE PROTEIN DOUBLE-PSI BETA-BARREL DOMAIN-CONTAINING PROTEIN"/>
    <property type="match status" value="1"/>
</dbReference>
<feature type="compositionally biased region" description="Low complexity" evidence="2">
    <location>
        <begin position="196"/>
        <end position="217"/>
    </location>
</feature>
<keyword evidence="6" id="KW-1185">Reference proteome</keyword>
<dbReference type="InterPro" id="IPR051477">
    <property type="entry name" value="Expansin_CellWall"/>
</dbReference>
<feature type="region of interest" description="Disordered" evidence="2">
    <location>
        <begin position="133"/>
        <end position="156"/>
    </location>
</feature>
<organism evidence="6">
    <name type="scientific">Melampsora larici-populina (strain 98AG31 / pathotype 3-4-7)</name>
    <name type="common">Poplar leaf rust fungus</name>
    <dbReference type="NCBI Taxonomy" id="747676"/>
    <lineage>
        <taxon>Eukaryota</taxon>
        <taxon>Fungi</taxon>
        <taxon>Dikarya</taxon>
        <taxon>Basidiomycota</taxon>
        <taxon>Pucciniomycotina</taxon>
        <taxon>Pucciniomycetes</taxon>
        <taxon>Pucciniales</taxon>
        <taxon>Melampsoraceae</taxon>
        <taxon>Melampsora</taxon>
    </lineage>
</organism>
<dbReference type="AlphaFoldDB" id="F4R4R0"/>
<proteinExistence type="predicted"/>
<feature type="region of interest" description="Disordered" evidence="2">
    <location>
        <begin position="191"/>
        <end position="222"/>
    </location>
</feature>
<dbReference type="VEuPathDB" id="FungiDB:MELLADRAFT_76387"/>
<dbReference type="EMBL" id="GL883090">
    <property type="protein sequence ID" value="EGG12955.1"/>
    <property type="molecule type" value="Genomic_DNA"/>
</dbReference>
<feature type="domain" description="RlpA-like protein double-psi beta-barrel" evidence="4">
    <location>
        <begin position="382"/>
        <end position="443"/>
    </location>
</feature>
<feature type="chain" id="PRO_5003320609" description="RlpA-like protein double-psi beta-barrel domain-containing protein" evidence="3">
    <location>
        <begin position="24"/>
        <end position="448"/>
    </location>
</feature>
<accession>F4R4R0</accession>
<dbReference type="Pfam" id="PF03330">
    <property type="entry name" value="DPBB_1"/>
    <property type="match status" value="1"/>
</dbReference>
<feature type="region of interest" description="Disordered" evidence="2">
    <location>
        <begin position="306"/>
        <end position="340"/>
    </location>
</feature>
<name>F4R4R0_MELLP</name>
<dbReference type="HOGENOM" id="CLU_611209_0_0_1"/>